<comment type="caution">
    <text evidence="4">The sequence shown here is derived from an EMBL/GenBank/DDBJ whole genome shotgun (WGS) entry which is preliminary data.</text>
</comment>
<accession>A0A699H4F5</accession>
<dbReference type="Pfam" id="PF07727">
    <property type="entry name" value="RVT_2"/>
    <property type="match status" value="1"/>
</dbReference>
<organism evidence="4">
    <name type="scientific">Tanacetum cinerariifolium</name>
    <name type="common">Dalmatian daisy</name>
    <name type="synonym">Chrysanthemum cinerariifolium</name>
    <dbReference type="NCBI Taxonomy" id="118510"/>
    <lineage>
        <taxon>Eukaryota</taxon>
        <taxon>Viridiplantae</taxon>
        <taxon>Streptophyta</taxon>
        <taxon>Embryophyta</taxon>
        <taxon>Tracheophyta</taxon>
        <taxon>Spermatophyta</taxon>
        <taxon>Magnoliopsida</taxon>
        <taxon>eudicotyledons</taxon>
        <taxon>Gunneridae</taxon>
        <taxon>Pentapetalae</taxon>
        <taxon>asterids</taxon>
        <taxon>campanulids</taxon>
        <taxon>Asterales</taxon>
        <taxon>Asteraceae</taxon>
        <taxon>Asteroideae</taxon>
        <taxon>Anthemideae</taxon>
        <taxon>Anthemidinae</taxon>
        <taxon>Tanacetum</taxon>
    </lineage>
</organism>
<evidence type="ECO:0000259" key="3">
    <source>
        <dbReference type="Pfam" id="PF07727"/>
    </source>
</evidence>
<feature type="compositionally biased region" description="Pro residues" evidence="2">
    <location>
        <begin position="255"/>
        <end position="282"/>
    </location>
</feature>
<evidence type="ECO:0000256" key="1">
    <source>
        <dbReference type="SAM" id="Coils"/>
    </source>
</evidence>
<feature type="region of interest" description="Disordered" evidence="2">
    <location>
        <begin position="254"/>
        <end position="285"/>
    </location>
</feature>
<proteinExistence type="predicted"/>
<protein>
    <submittedName>
        <fullName evidence="4">Uncharacterized mitochondrial protein AtMg00810-like</fullName>
    </submittedName>
</protein>
<dbReference type="InterPro" id="IPR013103">
    <property type="entry name" value="RVT_2"/>
</dbReference>
<feature type="domain" description="Reverse transcriptase Ty1/copia-type" evidence="3">
    <location>
        <begin position="2"/>
        <end position="65"/>
    </location>
</feature>
<evidence type="ECO:0000256" key="2">
    <source>
        <dbReference type="SAM" id="MobiDB-lite"/>
    </source>
</evidence>
<sequence>ELIKAFKRLMKDKFQMSFIGELAFFLGLQVKQKDDGIFISRDKYVTEILRKFSFTDVKSASTPIEIEKPLLKDRDAEDVDVHIYKSIIGSLMYLTSSRPDIMFVVCACARFQVTPKVSHLHAVKIIFRHLKGKLHLGLWYPKDSPFNLVAYSNSDYAGASLDRKSTTKVTTVSSYLLLLKEKYFGLCFSWFWTNLCKLTMLHSKELASPKQTALGKDISNPFMAASLPKTIWSQVNVVEGFTIREEEEVEMPIASAPPFPTNAHSPPPQDLTPTPYATPPQDQPFTPLALPPQEQPTTTFKSSMSLLTTLMETCTSLSQKVAELEQAKHTQALKILQLKKRVKKLEKKNRSKSSGFKRLRRVGTTHRVESSTDTVVGAQEDASKHEGKIEAIDADEDIILVDVETQEEVTMTMAQTLIKLKAEKAKLLDEQIAQKLHDEEENIDWNVVAEQIQERHLDDIRKYQSLKKKPVFIAQSRKNMIIYLKNMAGYKMEHFRGMTYEKVRPIFEREYKMVQTLFKPDKDIEEPKKKRVADETLLQESFKKLRAAKFSEAYQSFEDMLKGFGREDLVALWNLVKEKFSSAVLNVDKEKALWVKLKRLFKPDADDVRWKLQRYIHAPLTWKLYTDCGVHHVSSTKGHDIFMLIEKDYPLSNGIMIMMLSEKLQVEEDNEMARDLVMKIFMKANKPKSRSLDTSSKRSRCLN</sequence>
<reference evidence="4" key="1">
    <citation type="journal article" date="2019" name="Sci. Rep.">
        <title>Draft genome of Tanacetum cinerariifolium, the natural source of mosquito coil.</title>
        <authorList>
            <person name="Yamashiro T."/>
            <person name="Shiraishi A."/>
            <person name="Satake H."/>
            <person name="Nakayama K."/>
        </authorList>
    </citation>
    <scope>NUCLEOTIDE SEQUENCE</scope>
</reference>
<gene>
    <name evidence="4" type="ORF">Tci_240831</name>
</gene>
<dbReference type="PANTHER" id="PTHR11439">
    <property type="entry name" value="GAG-POL-RELATED RETROTRANSPOSON"/>
    <property type="match status" value="1"/>
</dbReference>
<dbReference type="AlphaFoldDB" id="A0A699H4F5"/>
<feature type="non-terminal residue" evidence="4">
    <location>
        <position position="1"/>
    </location>
</feature>
<name>A0A699H4F5_TANCI</name>
<dbReference type="EMBL" id="BKCJ010069346">
    <property type="protein sequence ID" value="GEW68855.1"/>
    <property type="molecule type" value="Genomic_DNA"/>
</dbReference>
<dbReference type="PANTHER" id="PTHR11439:SF495">
    <property type="entry name" value="REVERSE TRANSCRIPTASE, RNA-DEPENDENT DNA POLYMERASE-RELATED"/>
    <property type="match status" value="1"/>
</dbReference>
<keyword evidence="1" id="KW-0175">Coiled coil</keyword>
<evidence type="ECO:0000313" key="4">
    <source>
        <dbReference type="EMBL" id="GEW68855.1"/>
    </source>
</evidence>
<feature type="coiled-coil region" evidence="1">
    <location>
        <begin position="307"/>
        <end position="348"/>
    </location>
</feature>